<dbReference type="InterPro" id="IPR049511">
    <property type="entry name" value="PGH-like_rpt"/>
</dbReference>
<dbReference type="Proteomes" id="UP000749559">
    <property type="component" value="Unassembled WGS sequence"/>
</dbReference>
<evidence type="ECO:0000256" key="1">
    <source>
        <dbReference type="SAM" id="MobiDB-lite"/>
    </source>
</evidence>
<dbReference type="PANTHER" id="PTHR46825:SF9">
    <property type="entry name" value="BETA-LACTAMASE-RELATED DOMAIN-CONTAINING PROTEIN"/>
    <property type="match status" value="1"/>
</dbReference>
<evidence type="ECO:0000313" key="4">
    <source>
        <dbReference type="Proteomes" id="UP000749559"/>
    </source>
</evidence>
<protein>
    <recommendedName>
        <fullName evidence="2">Beta-lactamase-related domain-containing protein</fullName>
    </recommendedName>
</protein>
<dbReference type="InterPro" id="IPR001466">
    <property type="entry name" value="Beta-lactam-related"/>
</dbReference>
<dbReference type="Pfam" id="PF00144">
    <property type="entry name" value="Beta-lactamase"/>
    <property type="match status" value="1"/>
</dbReference>
<keyword evidence="4" id="KW-1185">Reference proteome</keyword>
<dbReference type="InterPro" id="IPR050491">
    <property type="entry name" value="AmpC-like"/>
</dbReference>
<accession>A0A8S4P2J8</accession>
<name>A0A8S4P2J8_OWEFU</name>
<evidence type="ECO:0000259" key="2">
    <source>
        <dbReference type="Pfam" id="PF00144"/>
    </source>
</evidence>
<gene>
    <name evidence="3" type="ORF">OFUS_LOCUS12708</name>
</gene>
<dbReference type="PANTHER" id="PTHR46825">
    <property type="entry name" value="D-ALANYL-D-ALANINE-CARBOXYPEPTIDASE/ENDOPEPTIDASE AMPH"/>
    <property type="match status" value="1"/>
</dbReference>
<dbReference type="Gene3D" id="3.40.710.10">
    <property type="entry name" value="DD-peptidase/beta-lactamase superfamily"/>
    <property type="match status" value="1"/>
</dbReference>
<organism evidence="3 4">
    <name type="scientific">Owenia fusiformis</name>
    <name type="common">Polychaete worm</name>
    <dbReference type="NCBI Taxonomy" id="6347"/>
    <lineage>
        <taxon>Eukaryota</taxon>
        <taxon>Metazoa</taxon>
        <taxon>Spiralia</taxon>
        <taxon>Lophotrochozoa</taxon>
        <taxon>Annelida</taxon>
        <taxon>Polychaeta</taxon>
        <taxon>Sedentaria</taxon>
        <taxon>Canalipalpata</taxon>
        <taxon>Sabellida</taxon>
        <taxon>Oweniida</taxon>
        <taxon>Oweniidae</taxon>
        <taxon>Owenia</taxon>
    </lineage>
</organism>
<dbReference type="SUPFAM" id="SSF56601">
    <property type="entry name" value="beta-lactamase/transpeptidase-like"/>
    <property type="match status" value="1"/>
</dbReference>
<dbReference type="Pfam" id="PF17660">
    <property type="entry name" value="BTRD1"/>
    <property type="match status" value="1"/>
</dbReference>
<feature type="region of interest" description="Disordered" evidence="1">
    <location>
        <begin position="590"/>
        <end position="610"/>
    </location>
</feature>
<dbReference type="InterPro" id="IPR012338">
    <property type="entry name" value="Beta-lactam/transpept-like"/>
</dbReference>
<sequence>MIKCPCEADPDWATLDITAFESNEQHCAVIESIKVPPVANDTSNPGMMLFDKAVCQFMREQNIPGVSLAIGRAGQLIYCQVYGSAGWGRLVRKDSRFRIASISKVLTSVAVLRLVQDKALSLTDKVFGPKGILKEYGPVVGGDRRINRITVHHLLQHSGGWDFDEIEDPMYYRHVGVAMGTEEPVTQDALIRYMMQQRLQFTPGSRHSYCNFGYMVLGRVIERVSGKTYEEHITGLLAPLGIASCQIGGTKRQQTSIDEVNYFTLSPDHYGESVFPLEGQVPTPYGAFHLPQGAPNGGWVATSEDLVKLFLELSRCLNRETKGELLGRDIARMMLKRPSYTKGTTWYGLGLEVFDKGLSWQHTGAMDGTVSVVTHDKSGFTWAILANCWSCDTDLDSMVKYAMTRVDAWCEGVLPGFSPQYGNMKHLGVTLDHCVVRCQVPINHMTDLCAEFSNKKLSIASVMSYMFKGSVYCNVVWTTGDKKQIVHFALNLSGLNHVLDSHKGTYCPMWLDSHIESSGVCYSVILEENLSASGSSCSEIPRGSFTTASEISELQHAKGDAGKSGTICMTNSTEISVSSSRKTVFDISGPGYSKSSSEKSESSCLKNSSEHPHSEWTVVCGVVSKDDAKTKINMLVEKGYTLNGLSVIKHKEHTYEMLAWFTSQRLGNQVDGLIGKKSKQNHTGKKLPKRQKLEPLKHSWYVFDVTKEEYETAFSKHVRFGHTLVYAKGYTYGNDVMYSAVWGRSGSHLYASSLHLSKYGLWLDMVEYCQLGFSPVCISSYQQDDFEHFIAVWHKHL</sequence>
<proteinExistence type="predicted"/>
<dbReference type="OrthoDB" id="6281933at2759"/>
<dbReference type="EMBL" id="CAIIXF020000006">
    <property type="protein sequence ID" value="CAH1786907.1"/>
    <property type="molecule type" value="Genomic_DNA"/>
</dbReference>
<dbReference type="AlphaFoldDB" id="A0A8S4P2J8"/>
<feature type="domain" description="Beta-lactamase-related" evidence="2">
    <location>
        <begin position="50"/>
        <end position="388"/>
    </location>
</feature>
<reference evidence="3" key="1">
    <citation type="submission" date="2022-03" db="EMBL/GenBank/DDBJ databases">
        <authorList>
            <person name="Martin C."/>
        </authorList>
    </citation>
    <scope>NUCLEOTIDE SEQUENCE</scope>
</reference>
<evidence type="ECO:0000313" key="3">
    <source>
        <dbReference type="EMBL" id="CAH1786907.1"/>
    </source>
</evidence>
<comment type="caution">
    <text evidence="3">The sequence shown here is derived from an EMBL/GenBank/DDBJ whole genome shotgun (WGS) entry which is preliminary data.</text>
</comment>